<dbReference type="Pfam" id="PF00395">
    <property type="entry name" value="SLH"/>
    <property type="match status" value="1"/>
</dbReference>
<feature type="chain" id="PRO_5027138757" evidence="2">
    <location>
        <begin position="25"/>
        <end position="695"/>
    </location>
</feature>
<dbReference type="InterPro" id="IPR047684">
    <property type="entry name" value="Por_som-like"/>
</dbReference>
<evidence type="ECO:0000313" key="6">
    <source>
        <dbReference type="EMBL" id="CAA9381222.1"/>
    </source>
</evidence>
<evidence type="ECO:0000259" key="5">
    <source>
        <dbReference type="PROSITE" id="PS51272"/>
    </source>
</evidence>
<dbReference type="EMBL" id="CADCTZ010001138">
    <property type="protein sequence ID" value="CAA9381222.1"/>
    <property type="molecule type" value="Genomic_DNA"/>
</dbReference>
<feature type="compositionally biased region" description="Low complexity" evidence="4">
    <location>
        <begin position="127"/>
        <end position="143"/>
    </location>
</feature>
<accession>A0A6J4NFC9</accession>
<evidence type="ECO:0000256" key="1">
    <source>
        <dbReference type="ARBA" id="ARBA00008769"/>
    </source>
</evidence>
<dbReference type="InterPro" id="IPR007049">
    <property type="entry name" value="Carb-sel_porin_OprB"/>
</dbReference>
<proteinExistence type="inferred from homology"/>
<feature type="signal peptide" evidence="2">
    <location>
        <begin position="1"/>
        <end position="24"/>
    </location>
</feature>
<dbReference type="PANTHER" id="PTHR43308:SF1">
    <property type="entry name" value="OUTER MEMBRANE PROTEIN ALPHA"/>
    <property type="match status" value="1"/>
</dbReference>
<keyword evidence="2" id="KW-0732">Signal</keyword>
<evidence type="ECO:0000256" key="2">
    <source>
        <dbReference type="RuleBase" id="RU363072"/>
    </source>
</evidence>
<comment type="similarity">
    <text evidence="1 2">Belongs to the OprB family.</text>
</comment>
<sequence length="695" mass="73108">MNRTLWNLLLVSPAILGISSVVSAAAIAAEAPATAEANQLATAQSSESKIADIVAEIGGEPVAEPVAAAPATPEKLALNSSAEAAQTPIANSADAEKLAKIEPDTSAAALQTTGSDIESAAPIAPASTAAATEPLAATGTAEPSPQASDLAVQSSQTEVVGKIEVPAVASTPATTPATKVEIAQTAPAGMGGPIVPVAPQAVPAQQSGGMSQVTSVTQLSDVRPTDWAFQALQSLVERYSCIVGYPDGTYRGNRALTRYEFAAGVNACLDKITQLIGSTGNLVTRDDLAILQRLQEEFAAELATLRGRVDGLEARTAELEANQFSTTTKLAGEAIFALSDTFVGEGIDFDDDQDDTVTNLGYRVRLNFNTSFTGRDLLRTRLQAVNVARYDRASATGTNMARLAFDGEEGSQFTLDELYYRFPIGGATVFVGPKGLDLDEIAETVTPFNSTGTGSISRFGVRNPAVFRGPQGAGASLTFNLGSLRATAGYLAGDSDAPNPAEGRGVFNGSFSALGQLGFFSRPFDLALTYTRKYNRAGNVGIMGGTGSSVADQPFGQAPTESDNYGVQVNFKPSRSFQLGGWYGYTKAQQLRGGNNDATIQNAAVTLALPDFGRPGNLLGFVFGVPPKVTDTDVRREDGSRQKDDDTSYHLEGFYRFQVNDFISVTPGVYVILNPEHNNRNDDIWVGLLRTTFSF</sequence>
<feature type="domain" description="SLH" evidence="5">
    <location>
        <begin position="215"/>
        <end position="279"/>
    </location>
</feature>
<name>A0A6J4NFC9_9CYAN</name>
<gene>
    <name evidence="6" type="ORF">AVDCRST_MAG84-5100</name>
</gene>
<dbReference type="Gene3D" id="2.40.160.180">
    <property type="entry name" value="Carbohydrate-selective porin OprB"/>
    <property type="match status" value="1"/>
</dbReference>
<organism evidence="6">
    <name type="scientific">uncultured Microcoleus sp</name>
    <dbReference type="NCBI Taxonomy" id="259945"/>
    <lineage>
        <taxon>Bacteria</taxon>
        <taxon>Bacillati</taxon>
        <taxon>Cyanobacteriota</taxon>
        <taxon>Cyanophyceae</taxon>
        <taxon>Oscillatoriophycideae</taxon>
        <taxon>Oscillatoriales</taxon>
        <taxon>Microcoleaceae</taxon>
        <taxon>Microcoleus</taxon>
        <taxon>environmental samples</taxon>
    </lineage>
</organism>
<dbReference type="InterPro" id="IPR001119">
    <property type="entry name" value="SLH_dom"/>
</dbReference>
<feature type="region of interest" description="Disordered" evidence="4">
    <location>
        <begin position="127"/>
        <end position="153"/>
    </location>
</feature>
<dbReference type="PROSITE" id="PS51272">
    <property type="entry name" value="SLH"/>
    <property type="match status" value="1"/>
</dbReference>
<evidence type="ECO:0000256" key="4">
    <source>
        <dbReference type="SAM" id="MobiDB-lite"/>
    </source>
</evidence>
<dbReference type="NCBIfam" id="NF033921">
    <property type="entry name" value="por_somb"/>
    <property type="match status" value="1"/>
</dbReference>
<dbReference type="GO" id="GO:0015288">
    <property type="term" value="F:porin activity"/>
    <property type="evidence" value="ECO:0007669"/>
    <property type="project" value="InterPro"/>
</dbReference>
<feature type="coiled-coil region" evidence="3">
    <location>
        <begin position="295"/>
        <end position="322"/>
    </location>
</feature>
<evidence type="ECO:0000256" key="3">
    <source>
        <dbReference type="SAM" id="Coils"/>
    </source>
</evidence>
<dbReference type="InterPro" id="IPR038673">
    <property type="entry name" value="OprB_sf"/>
</dbReference>
<protein>
    <submittedName>
        <fullName evidence="6">Porin</fullName>
    </submittedName>
</protein>
<dbReference type="Pfam" id="PF04966">
    <property type="entry name" value="OprB"/>
    <property type="match status" value="1"/>
</dbReference>
<dbReference type="GO" id="GO:0008643">
    <property type="term" value="P:carbohydrate transport"/>
    <property type="evidence" value="ECO:0007669"/>
    <property type="project" value="InterPro"/>
</dbReference>
<keyword evidence="3" id="KW-0175">Coiled coil</keyword>
<dbReference type="PANTHER" id="PTHR43308">
    <property type="entry name" value="OUTER MEMBRANE PROTEIN ALPHA-RELATED"/>
    <property type="match status" value="1"/>
</dbReference>
<reference evidence="6" key="1">
    <citation type="submission" date="2020-02" db="EMBL/GenBank/DDBJ databases">
        <authorList>
            <person name="Meier V. D."/>
        </authorList>
    </citation>
    <scope>NUCLEOTIDE SEQUENCE</scope>
    <source>
        <strain evidence="6">AVDCRST_MAG84</strain>
    </source>
</reference>
<dbReference type="InterPro" id="IPR051465">
    <property type="entry name" value="Cell_Envelope_Struct_Comp"/>
</dbReference>
<dbReference type="AlphaFoldDB" id="A0A6J4NFC9"/>
<dbReference type="GO" id="GO:0016020">
    <property type="term" value="C:membrane"/>
    <property type="evidence" value="ECO:0007669"/>
    <property type="project" value="InterPro"/>
</dbReference>